<organism evidence="2 3">
    <name type="scientific">Sphingomonas gellani</name>
    <dbReference type="NCBI Taxonomy" id="1166340"/>
    <lineage>
        <taxon>Bacteria</taxon>
        <taxon>Pseudomonadati</taxon>
        <taxon>Pseudomonadota</taxon>
        <taxon>Alphaproteobacteria</taxon>
        <taxon>Sphingomonadales</taxon>
        <taxon>Sphingomonadaceae</taxon>
        <taxon>Sphingomonas</taxon>
    </lineage>
</organism>
<feature type="region of interest" description="Disordered" evidence="1">
    <location>
        <begin position="1"/>
        <end position="83"/>
    </location>
</feature>
<dbReference type="AlphaFoldDB" id="A0A1H7ZUD7"/>
<evidence type="ECO:0000313" key="2">
    <source>
        <dbReference type="EMBL" id="SEM61911.1"/>
    </source>
</evidence>
<feature type="compositionally biased region" description="Basic and acidic residues" evidence="1">
    <location>
        <begin position="9"/>
        <end position="19"/>
    </location>
</feature>
<dbReference type="RefSeq" id="WP_093664139.1">
    <property type="nucleotide sequence ID" value="NZ_FOCF01000001.1"/>
</dbReference>
<keyword evidence="3" id="KW-1185">Reference proteome</keyword>
<dbReference type="STRING" id="1166340.SAMN05192583_0852"/>
<evidence type="ECO:0000256" key="1">
    <source>
        <dbReference type="SAM" id="MobiDB-lite"/>
    </source>
</evidence>
<dbReference type="EMBL" id="FOCF01000001">
    <property type="protein sequence ID" value="SEM61911.1"/>
    <property type="molecule type" value="Genomic_DNA"/>
</dbReference>
<protein>
    <submittedName>
        <fullName evidence="2">Uncharacterized protein</fullName>
    </submittedName>
</protein>
<feature type="compositionally biased region" description="Basic and acidic residues" evidence="1">
    <location>
        <begin position="49"/>
        <end position="65"/>
    </location>
</feature>
<reference evidence="3" key="1">
    <citation type="submission" date="2016-10" db="EMBL/GenBank/DDBJ databases">
        <authorList>
            <person name="Varghese N."/>
            <person name="Submissions S."/>
        </authorList>
    </citation>
    <scope>NUCLEOTIDE SEQUENCE [LARGE SCALE GENOMIC DNA]</scope>
    <source>
        <strain evidence="3">S6-262</strain>
    </source>
</reference>
<proteinExistence type="predicted"/>
<dbReference type="Proteomes" id="UP000199206">
    <property type="component" value="Unassembled WGS sequence"/>
</dbReference>
<gene>
    <name evidence="2" type="ORF">SAMN05192583_0852</name>
</gene>
<name>A0A1H7ZUD7_9SPHN</name>
<sequence length="83" mass="8899">MAENPRTTTARETDDRDLIEGMEPAGDAVPSSAGGRLQTDVGSQADLTRAIDDPEADTRPEKQDDIDNGQAYPADRGNNRQNG</sequence>
<dbReference type="OrthoDB" id="7571508at2"/>
<accession>A0A1H7ZUD7</accession>
<evidence type="ECO:0000313" key="3">
    <source>
        <dbReference type="Proteomes" id="UP000199206"/>
    </source>
</evidence>